<dbReference type="Gene3D" id="2.60.60.30">
    <property type="entry name" value="sav2460 like domains"/>
    <property type="match status" value="1"/>
</dbReference>
<dbReference type="GO" id="GO:0001786">
    <property type="term" value="F:phosphatidylserine binding"/>
    <property type="evidence" value="ECO:0007669"/>
    <property type="project" value="TreeGrafter"/>
</dbReference>
<keyword evidence="2 6" id="KW-0677">Repeat</keyword>
<dbReference type="PANTHER" id="PTHR10502">
    <property type="entry name" value="ANNEXIN"/>
    <property type="match status" value="1"/>
</dbReference>
<organism evidence="8 9">
    <name type="scientific">Tribonema minus</name>
    <dbReference type="NCBI Taxonomy" id="303371"/>
    <lineage>
        <taxon>Eukaryota</taxon>
        <taxon>Sar</taxon>
        <taxon>Stramenopiles</taxon>
        <taxon>Ochrophyta</taxon>
        <taxon>PX clade</taxon>
        <taxon>Xanthophyceae</taxon>
        <taxon>Tribonematales</taxon>
        <taxon>Tribonemataceae</taxon>
        <taxon>Tribonema</taxon>
    </lineage>
</organism>
<dbReference type="GO" id="GO:0005737">
    <property type="term" value="C:cytoplasm"/>
    <property type="evidence" value="ECO:0007669"/>
    <property type="project" value="TreeGrafter"/>
</dbReference>
<dbReference type="PROSITE" id="PS00223">
    <property type="entry name" value="ANNEXIN_1"/>
    <property type="match status" value="1"/>
</dbReference>
<dbReference type="GO" id="GO:0005544">
    <property type="term" value="F:calcium-dependent phospholipid binding"/>
    <property type="evidence" value="ECO:0007669"/>
    <property type="project" value="UniProtKB-KW"/>
</dbReference>
<evidence type="ECO:0000256" key="5">
    <source>
        <dbReference type="ARBA" id="ARBA00023302"/>
    </source>
</evidence>
<feature type="domain" description="TerD" evidence="7">
    <location>
        <begin position="965"/>
        <end position="1125"/>
    </location>
</feature>
<evidence type="ECO:0000313" key="8">
    <source>
        <dbReference type="EMBL" id="KAG5179400.1"/>
    </source>
</evidence>
<sequence length="1181" mass="125189">MAAVMASVTDAQIDSMEPSKLPDVTKALAEENDALKKFIAAEDAKAVHKATSGLGTDESRLVEVLCNRTKAQLDLLSAASVAQYGKTLRQVVSGDVSGGFGKMMVYALQDVDDYGAQVFTNATKGDVDDYGAQVFTNATKGVFMNATKGVGARGLTPVPLITTCAAADEGALVDLVNTRTNAELAAIKAKYDSQNNATLVDTLNKEFGVFSKDIKKLLVLQFSGGKSESTTVDAAEAAAQAKALYKAGAGRMGTDEATFIDILGRQSRAQAGVGRMGADKVMFIDILGRNKAGAGRMGTDEATFIDILGRQSRAQVQAMKDACEIQAIKDAYERAQGSSLRHAIEKETSGALETALVALLFPSAAAYTANAIHAALDGAGAALVELLQPSAAVYTANAIRAALDGAGADSDRLCRILGGTDKRLMPAVCEAYLDTYGATVQETLRKEALMGGDFKAAAIAWCNGRDPTKGLEYKGRPTEPVALAKHLVAERENIRAYIAENDAILIHRACEGTDDGAVINRRACKGLGTDDGALGLGTDDGALVGVLCARTKEHLARVDRAYHALYQRSLVDVIRGETSGNYEDLLCALVRPYDEFDAETVRKACDGLKELLCALVRPYHKCDAETVRKACDSACAAPCRAVWKKRVDAETVRKACDGLGTNEQMLIEVLAPRSNARVRALKAKYDAKHDKPLIDRLNSELSGDFRLNSELSADFRRVIVELLKAERDESAQADPARAAQQAQALYSAGVGAWGTDEGVFMNTFTKSSRAQIEAIKDAYERAYGHSLRNAIERETSGDLEDALVALLYAPTEFFARVLNRAFKGLGTGKAVAVMRVPSGRRDTHEVAVVRVLGDHDKCELLNTDEAAVVRVLGGHDKCELLDIADAYLSTYGVTLTEALDSELSGDFRAAARAWVATPDPLDLSPLRVALSRPPPRPRAPAVTQLSDARTVSLCAGDVGVCSKDMTEALAVGLGWDTRGRAIDLDAGVVMLSARGETEGVVFYGNKAAPGVAYGGDNRTGEGKGDDESVVVRLGDVPYEVDALVFTVHCYSPDATFVFTVHCYSADATFADVGNAYARLFLPRTQHVCANYRLGAQIKERGVAFAMLKRSPMGWMYCALGRGIPGAYASDPAAVHAVRALVSDAAAAMKDTTERAAGAAAAAAAGSAHIGGVAYGGYPVGA</sequence>
<dbReference type="Pfam" id="PF02342">
    <property type="entry name" value="TerD"/>
    <property type="match status" value="1"/>
</dbReference>
<dbReference type="SUPFAM" id="SSF47874">
    <property type="entry name" value="Annexin"/>
    <property type="match status" value="5"/>
</dbReference>
<dbReference type="OrthoDB" id="37886at2759"/>
<evidence type="ECO:0000256" key="2">
    <source>
        <dbReference type="ARBA" id="ARBA00022737"/>
    </source>
</evidence>
<proteinExistence type="inferred from homology"/>
<evidence type="ECO:0000256" key="1">
    <source>
        <dbReference type="ARBA" id="ARBA00007831"/>
    </source>
</evidence>
<dbReference type="InterPro" id="IPR037104">
    <property type="entry name" value="Annexin_sf"/>
</dbReference>
<protein>
    <recommendedName>
        <fullName evidence="6">Annexin</fullName>
    </recommendedName>
</protein>
<keyword evidence="4 6" id="KW-0041">Annexin</keyword>
<dbReference type="CDD" id="cd06974">
    <property type="entry name" value="TerD_like"/>
    <property type="match status" value="1"/>
</dbReference>
<gene>
    <name evidence="8" type="ORF">JKP88DRAFT_349941</name>
</gene>
<comment type="similarity">
    <text evidence="1 6">Belongs to the annexin family.</text>
</comment>
<keyword evidence="9" id="KW-1185">Reference proteome</keyword>
<dbReference type="FunFam" id="1.10.220.10:FF:000002">
    <property type="entry name" value="Annexin"/>
    <property type="match status" value="1"/>
</dbReference>
<dbReference type="InterPro" id="IPR018252">
    <property type="entry name" value="Annexin_repeat_CS"/>
</dbReference>
<reference evidence="8" key="1">
    <citation type="submission" date="2021-02" db="EMBL/GenBank/DDBJ databases">
        <title>First Annotated Genome of the Yellow-green Alga Tribonema minus.</title>
        <authorList>
            <person name="Mahan K.M."/>
        </authorList>
    </citation>
    <scope>NUCLEOTIDE SEQUENCE</scope>
    <source>
        <strain evidence="8">UTEX B ZZ1240</strain>
    </source>
</reference>
<dbReference type="EMBL" id="JAFCMP010000468">
    <property type="protein sequence ID" value="KAG5179400.1"/>
    <property type="molecule type" value="Genomic_DNA"/>
</dbReference>
<dbReference type="InterPro" id="IPR001464">
    <property type="entry name" value="Annexin"/>
</dbReference>
<accession>A0A835YQ69</accession>
<evidence type="ECO:0000256" key="6">
    <source>
        <dbReference type="RuleBase" id="RU003540"/>
    </source>
</evidence>
<evidence type="ECO:0000259" key="7">
    <source>
        <dbReference type="Pfam" id="PF02342"/>
    </source>
</evidence>
<dbReference type="PANTHER" id="PTHR10502:SF102">
    <property type="entry name" value="ANNEXIN B11"/>
    <property type="match status" value="1"/>
</dbReference>
<evidence type="ECO:0000256" key="4">
    <source>
        <dbReference type="ARBA" id="ARBA00023216"/>
    </source>
</evidence>
<dbReference type="AlphaFoldDB" id="A0A835YQ69"/>
<dbReference type="InterPro" id="IPR018502">
    <property type="entry name" value="Annexin_repeat"/>
</dbReference>
<dbReference type="InterPro" id="IPR003325">
    <property type="entry name" value="TerD"/>
</dbReference>
<comment type="domain">
    <text evidence="6">A pair of annexin repeats may form one binding site for calcium and phospholipid.</text>
</comment>
<dbReference type="GO" id="GO:0005509">
    <property type="term" value="F:calcium ion binding"/>
    <property type="evidence" value="ECO:0007669"/>
    <property type="project" value="InterPro"/>
</dbReference>
<dbReference type="GO" id="GO:0005886">
    <property type="term" value="C:plasma membrane"/>
    <property type="evidence" value="ECO:0007669"/>
    <property type="project" value="TreeGrafter"/>
</dbReference>
<evidence type="ECO:0000313" key="9">
    <source>
        <dbReference type="Proteomes" id="UP000664859"/>
    </source>
</evidence>
<evidence type="ECO:0000256" key="3">
    <source>
        <dbReference type="ARBA" id="ARBA00022837"/>
    </source>
</evidence>
<dbReference type="Gene3D" id="1.10.220.10">
    <property type="entry name" value="Annexin"/>
    <property type="match status" value="9"/>
</dbReference>
<comment type="caution">
    <text evidence="8">The sequence shown here is derived from an EMBL/GenBank/DDBJ whole genome shotgun (WGS) entry which is preliminary data.</text>
</comment>
<dbReference type="PRINTS" id="PR00196">
    <property type="entry name" value="ANNEXIN"/>
</dbReference>
<dbReference type="SMART" id="SM00335">
    <property type="entry name" value="ANX"/>
    <property type="match status" value="7"/>
</dbReference>
<keyword evidence="5 6" id="KW-0111">Calcium/phospholipid-binding</keyword>
<keyword evidence="3 6" id="KW-0106">Calcium</keyword>
<dbReference type="Pfam" id="PF00191">
    <property type="entry name" value="Annexin"/>
    <property type="match status" value="6"/>
</dbReference>
<dbReference type="PROSITE" id="PS51897">
    <property type="entry name" value="ANNEXIN_2"/>
    <property type="match status" value="6"/>
</dbReference>
<name>A0A835YQ69_9STRA</name>
<dbReference type="Proteomes" id="UP000664859">
    <property type="component" value="Unassembled WGS sequence"/>
</dbReference>